<protein>
    <submittedName>
        <fullName evidence="8">PspC domain-containing protein</fullName>
    </submittedName>
</protein>
<evidence type="ECO:0000313" key="9">
    <source>
        <dbReference type="Proteomes" id="UP000662783"/>
    </source>
</evidence>
<evidence type="ECO:0000256" key="4">
    <source>
        <dbReference type="ARBA" id="ARBA00022989"/>
    </source>
</evidence>
<dbReference type="PANTHER" id="PTHR33885:SF3">
    <property type="entry name" value="PHAGE SHOCK PROTEIN C"/>
    <property type="match status" value="1"/>
</dbReference>
<dbReference type="AlphaFoldDB" id="A0A974WEG5"/>
<evidence type="ECO:0000256" key="3">
    <source>
        <dbReference type="ARBA" id="ARBA00022692"/>
    </source>
</evidence>
<feature type="domain" description="Phage shock protein PspC N-terminal" evidence="7">
    <location>
        <begin position="5"/>
        <end position="61"/>
    </location>
</feature>
<dbReference type="EMBL" id="CP070608">
    <property type="protein sequence ID" value="QSE96869.1"/>
    <property type="molecule type" value="Genomic_DNA"/>
</dbReference>
<dbReference type="Proteomes" id="UP000662783">
    <property type="component" value="Chromosome"/>
</dbReference>
<keyword evidence="9" id="KW-1185">Reference proteome</keyword>
<dbReference type="InterPro" id="IPR007168">
    <property type="entry name" value="Phageshock_PspC_N"/>
</dbReference>
<evidence type="ECO:0000256" key="1">
    <source>
        <dbReference type="ARBA" id="ARBA00004162"/>
    </source>
</evidence>
<dbReference type="Pfam" id="PF04024">
    <property type="entry name" value="PspC"/>
    <property type="match status" value="1"/>
</dbReference>
<keyword evidence="3 6" id="KW-0812">Transmembrane</keyword>
<dbReference type="GO" id="GO:0005886">
    <property type="term" value="C:plasma membrane"/>
    <property type="evidence" value="ECO:0007669"/>
    <property type="project" value="UniProtKB-SubCell"/>
</dbReference>
<dbReference type="InterPro" id="IPR052027">
    <property type="entry name" value="PspC"/>
</dbReference>
<reference evidence="8" key="1">
    <citation type="submission" date="2021-02" db="EMBL/GenBank/DDBJ databases">
        <title>Fulvivirga sp. S481 isolated from sea water.</title>
        <authorList>
            <person name="Bae S.S."/>
            <person name="Baek K."/>
        </authorList>
    </citation>
    <scope>NUCLEOTIDE SEQUENCE</scope>
    <source>
        <strain evidence="8">S481</strain>
    </source>
</reference>
<keyword evidence="5 6" id="KW-0472">Membrane</keyword>
<accession>A0A974WEG5</accession>
<dbReference type="KEGG" id="fuv:JR347_14905"/>
<organism evidence="8 9">
    <name type="scientific">Fulvivirga lutea</name>
    <dbReference type="NCBI Taxonomy" id="2810512"/>
    <lineage>
        <taxon>Bacteria</taxon>
        <taxon>Pseudomonadati</taxon>
        <taxon>Bacteroidota</taxon>
        <taxon>Cytophagia</taxon>
        <taxon>Cytophagales</taxon>
        <taxon>Fulvivirgaceae</taxon>
        <taxon>Fulvivirga</taxon>
    </lineage>
</organism>
<dbReference type="PANTHER" id="PTHR33885">
    <property type="entry name" value="PHAGE SHOCK PROTEIN C"/>
    <property type="match status" value="1"/>
</dbReference>
<comment type="subcellular location">
    <subcellularLocation>
        <location evidence="1">Cell membrane</location>
        <topology evidence="1">Single-pass membrane protein</topology>
    </subcellularLocation>
</comment>
<gene>
    <name evidence="8" type="ORF">JR347_14905</name>
</gene>
<name>A0A974WEG5_9BACT</name>
<keyword evidence="2" id="KW-1003">Cell membrane</keyword>
<keyword evidence="4 6" id="KW-1133">Transmembrane helix</keyword>
<proteinExistence type="predicted"/>
<evidence type="ECO:0000256" key="5">
    <source>
        <dbReference type="ARBA" id="ARBA00023136"/>
    </source>
</evidence>
<dbReference type="RefSeq" id="WP_205721383.1">
    <property type="nucleotide sequence ID" value="NZ_CP070608.1"/>
</dbReference>
<sequence>MSASRLTRSKGDAILAGVCSGLAKYFGWDPVLVRILFVILTLVGVGSPILVYLILWIVMPSY</sequence>
<evidence type="ECO:0000256" key="2">
    <source>
        <dbReference type="ARBA" id="ARBA00022475"/>
    </source>
</evidence>
<evidence type="ECO:0000313" key="8">
    <source>
        <dbReference type="EMBL" id="QSE96869.1"/>
    </source>
</evidence>
<feature type="transmembrane region" description="Helical" evidence="6">
    <location>
        <begin position="31"/>
        <end position="59"/>
    </location>
</feature>
<evidence type="ECO:0000259" key="7">
    <source>
        <dbReference type="Pfam" id="PF04024"/>
    </source>
</evidence>
<evidence type="ECO:0000256" key="6">
    <source>
        <dbReference type="SAM" id="Phobius"/>
    </source>
</evidence>